<accession>A0A7R6PM80</accession>
<dbReference type="Pfam" id="PF00005">
    <property type="entry name" value="ABC_tran"/>
    <property type="match status" value="2"/>
</dbReference>
<dbReference type="GO" id="GO:0016887">
    <property type="term" value="F:ATP hydrolysis activity"/>
    <property type="evidence" value="ECO:0007669"/>
    <property type="project" value="InterPro"/>
</dbReference>
<organism evidence="7 8">
    <name type="scientific">Neptunomonas japonica JAMM 1380</name>
    <dbReference type="NCBI Taxonomy" id="1441457"/>
    <lineage>
        <taxon>Bacteria</taxon>
        <taxon>Pseudomonadati</taxon>
        <taxon>Pseudomonadota</taxon>
        <taxon>Gammaproteobacteria</taxon>
        <taxon>Oceanospirillales</taxon>
        <taxon>Oceanospirillaceae</taxon>
        <taxon>Neptunomonas</taxon>
    </lineage>
</organism>
<sequence length="538" mass="60360">MISTANITMQFGTTPLFENISVKFGNGNRYGLIGANGCGKTTFMKILDGTLAPTSGNVSISPNQRVGKLHQDQFAFEQFSVVNTVIMGHKELWEIKQERDRIYSLPEMSEEEGMKVAELEVIFAEMDGYSAESRAEEILLGAGIDQSLFYGPMSGVAPGWKLRVLLAQALFSDPDILLLDEPTNNLDINTIRWLETLLNERKSTMVIISHDRHFLNSVCTHMADIDYRELRVYPGNYDDFMMASTEVQERLLSENAKKSAQIADLQQFVSRFSANASKAKQASSRAKKIDKIKLDEVKPSSRINPFIRFTQDKKLFRQALILENLGHGFEGAPLFTGGNIILDAGSRLAIIGENGAGKTTLLRCLLDQLSAKEGTVKWSENTSFGYCPQDSTADFNSDINVFDWMSQWRKPKHGDQVVRSILGQLLFSADDYNKKARVCSGGEKNRLLFGKLMMSNPNVLIMDEPTNHLDMEAIEALNLALENYPGTLIFVSHDREFVSSLATRVIEIKDKKLVDFQGTYEEYLADQLAQEKKLAKRK</sequence>
<keyword evidence="1" id="KW-0677">Repeat</keyword>
<evidence type="ECO:0000256" key="2">
    <source>
        <dbReference type="ARBA" id="ARBA00022741"/>
    </source>
</evidence>
<reference evidence="7 8" key="1">
    <citation type="journal article" date="2008" name="Int. J. Syst. Evol. Microbiol.">
        <title>Neptunomonas japonica sp. nov., an Osedax japonicus symbiont-like bacterium isolated from sediment adjacent to sperm whale carcasses off Kagoshima, Japan.</title>
        <authorList>
            <person name="Miyazaki M."/>
            <person name="Nogi Y."/>
            <person name="Fujiwara Y."/>
            <person name="Kawato M."/>
            <person name="Kubokawa K."/>
            <person name="Horikoshi K."/>
        </authorList>
    </citation>
    <scope>NUCLEOTIDE SEQUENCE [LARGE SCALE GENOMIC DNA]</scope>
    <source>
        <strain evidence="7 8">JAMM 1380</strain>
    </source>
</reference>
<protein>
    <recommendedName>
        <fullName evidence="5">Probable ATP-binding protein YbiT</fullName>
    </recommendedName>
</protein>
<dbReference type="EMBL" id="AP014546">
    <property type="protein sequence ID" value="BBB30761.1"/>
    <property type="molecule type" value="Genomic_DNA"/>
</dbReference>
<gene>
    <name evidence="7" type="ORF">NEJAP_2821</name>
</gene>
<dbReference type="NCBIfam" id="NF011646">
    <property type="entry name" value="PRK15064.1"/>
    <property type="match status" value="1"/>
</dbReference>
<evidence type="ECO:0000259" key="6">
    <source>
        <dbReference type="PROSITE" id="PS50893"/>
    </source>
</evidence>
<dbReference type="PROSITE" id="PS50893">
    <property type="entry name" value="ABC_TRANSPORTER_2"/>
    <property type="match status" value="2"/>
</dbReference>
<dbReference type="InterPro" id="IPR050611">
    <property type="entry name" value="ABCF"/>
</dbReference>
<evidence type="ECO:0000256" key="4">
    <source>
        <dbReference type="ARBA" id="ARBA00061551"/>
    </source>
</evidence>
<keyword evidence="2" id="KW-0547">Nucleotide-binding</keyword>
<evidence type="ECO:0000256" key="5">
    <source>
        <dbReference type="ARBA" id="ARBA00074044"/>
    </source>
</evidence>
<proteinExistence type="inferred from homology"/>
<evidence type="ECO:0000256" key="1">
    <source>
        <dbReference type="ARBA" id="ARBA00022737"/>
    </source>
</evidence>
<dbReference type="SMART" id="SM00382">
    <property type="entry name" value="AAA"/>
    <property type="match status" value="2"/>
</dbReference>
<comment type="similarity">
    <text evidence="4">Belongs to the ABC transporter superfamily. ABCF family. YbiT subfamily.</text>
</comment>
<dbReference type="InterPro" id="IPR003439">
    <property type="entry name" value="ABC_transporter-like_ATP-bd"/>
</dbReference>
<dbReference type="Gene3D" id="3.40.50.300">
    <property type="entry name" value="P-loop containing nucleotide triphosphate hydrolases"/>
    <property type="match status" value="2"/>
</dbReference>
<feature type="domain" description="ABC transporter" evidence="6">
    <location>
        <begin position="2"/>
        <end position="252"/>
    </location>
</feature>
<keyword evidence="8" id="KW-1185">Reference proteome</keyword>
<dbReference type="InterPro" id="IPR003593">
    <property type="entry name" value="AAA+_ATPase"/>
</dbReference>
<dbReference type="FunFam" id="3.40.50.300:FF:000070">
    <property type="entry name" value="Putative ABC transporter ATP-binding component"/>
    <property type="match status" value="1"/>
</dbReference>
<dbReference type="InterPro" id="IPR032781">
    <property type="entry name" value="ABC_tran_Xtn"/>
</dbReference>
<dbReference type="InterPro" id="IPR017871">
    <property type="entry name" value="ABC_transporter-like_CS"/>
</dbReference>
<dbReference type="CDD" id="cd03221">
    <property type="entry name" value="ABCF_EF-3"/>
    <property type="match status" value="2"/>
</dbReference>
<dbReference type="GO" id="GO:0005524">
    <property type="term" value="F:ATP binding"/>
    <property type="evidence" value="ECO:0007669"/>
    <property type="project" value="UniProtKB-KW"/>
</dbReference>
<dbReference type="SUPFAM" id="SSF52540">
    <property type="entry name" value="P-loop containing nucleoside triphosphate hydrolases"/>
    <property type="match status" value="2"/>
</dbReference>
<name>A0A7R6PM80_9GAMM</name>
<dbReference type="RefSeq" id="WP_201347919.1">
    <property type="nucleotide sequence ID" value="NZ_AP014546.1"/>
</dbReference>
<feature type="domain" description="ABC transporter" evidence="6">
    <location>
        <begin position="320"/>
        <end position="536"/>
    </location>
</feature>
<dbReference type="FunFam" id="3.40.50.300:FF:000011">
    <property type="entry name" value="Putative ABC transporter ATP-binding component"/>
    <property type="match status" value="1"/>
</dbReference>
<evidence type="ECO:0000256" key="3">
    <source>
        <dbReference type="ARBA" id="ARBA00022840"/>
    </source>
</evidence>
<dbReference type="AlphaFoldDB" id="A0A7R6PM80"/>
<dbReference type="Proteomes" id="UP000595332">
    <property type="component" value="Chromosome"/>
</dbReference>
<evidence type="ECO:0000313" key="7">
    <source>
        <dbReference type="EMBL" id="BBB30761.1"/>
    </source>
</evidence>
<keyword evidence="3 7" id="KW-0067">ATP-binding</keyword>
<dbReference type="InterPro" id="IPR027417">
    <property type="entry name" value="P-loop_NTPase"/>
</dbReference>
<dbReference type="PANTHER" id="PTHR19211:SF96">
    <property type="entry name" value="ATP-BINDING PROTEIN YBIT-RELATED"/>
    <property type="match status" value="1"/>
</dbReference>
<evidence type="ECO:0000313" key="8">
    <source>
        <dbReference type="Proteomes" id="UP000595332"/>
    </source>
</evidence>
<dbReference type="KEGG" id="njp:NEJAP_2821"/>
<dbReference type="PROSITE" id="PS00211">
    <property type="entry name" value="ABC_TRANSPORTER_1"/>
    <property type="match status" value="1"/>
</dbReference>
<dbReference type="Pfam" id="PF12848">
    <property type="entry name" value="ABC_tran_Xtn"/>
    <property type="match status" value="1"/>
</dbReference>
<dbReference type="PANTHER" id="PTHR19211">
    <property type="entry name" value="ATP-BINDING TRANSPORT PROTEIN-RELATED"/>
    <property type="match status" value="1"/>
</dbReference>